<dbReference type="AlphaFoldDB" id="A0A518DLV6"/>
<evidence type="ECO:0000313" key="3">
    <source>
        <dbReference type="Proteomes" id="UP000317648"/>
    </source>
</evidence>
<dbReference type="InterPro" id="IPR036514">
    <property type="entry name" value="SGNH_hydro_sf"/>
</dbReference>
<dbReference type="SUPFAM" id="SSF52266">
    <property type="entry name" value="SGNH hydrolase"/>
    <property type="match status" value="1"/>
</dbReference>
<organism evidence="2 3">
    <name type="scientific">Lignipirellula cremea</name>
    <dbReference type="NCBI Taxonomy" id="2528010"/>
    <lineage>
        <taxon>Bacteria</taxon>
        <taxon>Pseudomonadati</taxon>
        <taxon>Planctomycetota</taxon>
        <taxon>Planctomycetia</taxon>
        <taxon>Pirellulales</taxon>
        <taxon>Pirellulaceae</taxon>
        <taxon>Lignipirellula</taxon>
    </lineage>
</organism>
<dbReference type="EMBL" id="CP036433">
    <property type="protein sequence ID" value="QDU92819.1"/>
    <property type="molecule type" value="Genomic_DNA"/>
</dbReference>
<dbReference type="KEGG" id="lcre:Pla8534_05920"/>
<accession>A0A518DLV6</accession>
<dbReference type="InterPro" id="IPR032616">
    <property type="entry name" value="DUF4886"/>
</dbReference>
<proteinExistence type="predicted"/>
<reference evidence="2 3" key="1">
    <citation type="submission" date="2019-02" db="EMBL/GenBank/DDBJ databases">
        <title>Deep-cultivation of Planctomycetes and their phenomic and genomic characterization uncovers novel biology.</title>
        <authorList>
            <person name="Wiegand S."/>
            <person name="Jogler M."/>
            <person name="Boedeker C."/>
            <person name="Pinto D."/>
            <person name="Vollmers J."/>
            <person name="Rivas-Marin E."/>
            <person name="Kohn T."/>
            <person name="Peeters S.H."/>
            <person name="Heuer A."/>
            <person name="Rast P."/>
            <person name="Oberbeckmann S."/>
            <person name="Bunk B."/>
            <person name="Jeske O."/>
            <person name="Meyerdierks A."/>
            <person name="Storesund J.E."/>
            <person name="Kallscheuer N."/>
            <person name="Luecker S."/>
            <person name="Lage O.M."/>
            <person name="Pohl T."/>
            <person name="Merkel B.J."/>
            <person name="Hornburger P."/>
            <person name="Mueller R.-W."/>
            <person name="Bruemmer F."/>
            <person name="Labrenz M."/>
            <person name="Spormann A.M."/>
            <person name="Op den Camp H."/>
            <person name="Overmann J."/>
            <person name="Amann R."/>
            <person name="Jetten M.S.M."/>
            <person name="Mascher T."/>
            <person name="Medema M.H."/>
            <person name="Devos D.P."/>
            <person name="Kaster A.-K."/>
            <person name="Ovreas L."/>
            <person name="Rohde M."/>
            <person name="Galperin M.Y."/>
            <person name="Jogler C."/>
        </authorList>
    </citation>
    <scope>NUCLEOTIDE SEQUENCE [LARGE SCALE GENOMIC DNA]</scope>
    <source>
        <strain evidence="2 3">Pla85_3_4</strain>
    </source>
</reference>
<name>A0A518DLV6_9BACT</name>
<sequence>MPRSKTLLPALLMVALLTVGFTSASLIAKEPPAKKTVRVLTIGNSFAGNACKYLKQIAEAEGSTELRIGTANLGGCTLERHWSLADASASDPTVQPYGYGDKKLSLQEYLEVEPWDYVTVQQMSALSFKPESYHPYIERLAETIKKHAPQAKILVHQTWAYRQDAPLLKQWGITQQEMYKQLVGAYDAIAESLQARQMPVGDAFQIARNTPGREVLVYDPDYNYDAPQPPQLPKQTNSLVAGQYWSSKSGKPMLALDFKHGNNKGCLLAGLVWYEVLTGNDARESTYVPSGLQEEDVVYLREAAHAAVSGKPAK</sequence>
<dbReference type="Pfam" id="PF16227">
    <property type="entry name" value="DUF4886"/>
    <property type="match status" value="1"/>
</dbReference>
<evidence type="ECO:0000259" key="1">
    <source>
        <dbReference type="Pfam" id="PF16227"/>
    </source>
</evidence>
<dbReference type="Gene3D" id="3.40.50.1110">
    <property type="entry name" value="SGNH hydrolase"/>
    <property type="match status" value="1"/>
</dbReference>
<protein>
    <recommendedName>
        <fullName evidence="1">DUF4886 domain-containing protein</fullName>
    </recommendedName>
</protein>
<dbReference type="GO" id="GO:0016788">
    <property type="term" value="F:hydrolase activity, acting on ester bonds"/>
    <property type="evidence" value="ECO:0007669"/>
    <property type="project" value="UniProtKB-ARBA"/>
</dbReference>
<dbReference type="RefSeq" id="WP_145049101.1">
    <property type="nucleotide sequence ID" value="NZ_CP036433.1"/>
</dbReference>
<feature type="domain" description="DUF4886" evidence="1">
    <location>
        <begin position="39"/>
        <end position="210"/>
    </location>
</feature>
<keyword evidence="3" id="KW-1185">Reference proteome</keyword>
<dbReference type="Proteomes" id="UP000317648">
    <property type="component" value="Chromosome"/>
</dbReference>
<dbReference type="OrthoDB" id="265974at2"/>
<evidence type="ECO:0000313" key="2">
    <source>
        <dbReference type="EMBL" id="QDU92819.1"/>
    </source>
</evidence>
<gene>
    <name evidence="2" type="ORF">Pla8534_05920</name>
</gene>